<dbReference type="PANTHER" id="PTHR12864">
    <property type="entry name" value="RAN BINDING PROTEIN 9-RELATED"/>
    <property type="match status" value="1"/>
</dbReference>
<evidence type="ECO:0000256" key="3">
    <source>
        <dbReference type="ARBA" id="ARBA00022989"/>
    </source>
</evidence>
<dbReference type="CDD" id="cd12910">
    <property type="entry name" value="SPRY_SSH4_like"/>
    <property type="match status" value="1"/>
</dbReference>
<dbReference type="InterPro" id="IPR035780">
    <property type="entry name" value="SPRY_Ssh4-like"/>
</dbReference>
<dbReference type="GO" id="GO:0016020">
    <property type="term" value="C:membrane"/>
    <property type="evidence" value="ECO:0007669"/>
    <property type="project" value="UniProtKB-SubCell"/>
</dbReference>
<dbReference type="InterPro" id="IPR050618">
    <property type="entry name" value="Ubq-SigPath_Reg"/>
</dbReference>
<reference evidence="6 8" key="1">
    <citation type="submission" date="2015-10" db="EMBL/GenBank/DDBJ databases">
        <title>The cercosporin biosynthetic gene cluster was horizontally transferred to several fungal lineages and shown to be expanded in Cercospora beticola based on microsynteny with recipient genomes.</title>
        <authorList>
            <person name="De Jonge R."/>
            <person name="Ebert M.K."/>
            <person name="Suttle J.C."/>
            <person name="Jurick Ii W.M."/>
            <person name="Secor G.A."/>
            <person name="Thomma B.P."/>
            <person name="Van De Peer Y."/>
            <person name="Bolton M.D."/>
        </authorList>
    </citation>
    <scope>NUCLEOTIDE SEQUENCE [LARGE SCALE GENOMIC DNA]</scope>
    <source>
        <strain evidence="6 8">09-40</strain>
    </source>
</reference>
<feature type="compositionally biased region" description="Polar residues" evidence="5">
    <location>
        <begin position="80"/>
        <end position="93"/>
    </location>
</feature>
<evidence type="ECO:0000256" key="1">
    <source>
        <dbReference type="ARBA" id="ARBA00004370"/>
    </source>
</evidence>
<feature type="region of interest" description="Disordered" evidence="5">
    <location>
        <begin position="1"/>
        <end position="179"/>
    </location>
</feature>
<evidence type="ECO:0000313" key="8">
    <source>
        <dbReference type="Proteomes" id="UP000230605"/>
    </source>
</evidence>
<dbReference type="OrthoDB" id="25503at2759"/>
<organism evidence="6 8">
    <name type="scientific">Cercospora beticola</name>
    <name type="common">Sugarbeet leaf spot fungus</name>
    <dbReference type="NCBI Taxonomy" id="122368"/>
    <lineage>
        <taxon>Eukaryota</taxon>
        <taxon>Fungi</taxon>
        <taxon>Dikarya</taxon>
        <taxon>Ascomycota</taxon>
        <taxon>Pezizomycotina</taxon>
        <taxon>Dothideomycetes</taxon>
        <taxon>Dothideomycetidae</taxon>
        <taxon>Mycosphaerellales</taxon>
        <taxon>Mycosphaerellaceae</taxon>
        <taxon>Cercospora</taxon>
    </lineage>
</organism>
<feature type="compositionally biased region" description="Low complexity" evidence="5">
    <location>
        <begin position="137"/>
        <end position="146"/>
    </location>
</feature>
<evidence type="ECO:0000256" key="2">
    <source>
        <dbReference type="ARBA" id="ARBA00022692"/>
    </source>
</evidence>
<reference evidence="7 9" key="2">
    <citation type="submission" date="2023-09" db="EMBL/GenBank/DDBJ databases">
        <title>Complete-Gapless Cercospora beticola genome.</title>
        <authorList>
            <person name="Wyatt N.A."/>
            <person name="Spanner R.E."/>
            <person name="Bolton M.D."/>
        </authorList>
    </citation>
    <scope>NUCLEOTIDE SEQUENCE [LARGE SCALE GENOMIC DNA]</scope>
    <source>
        <strain evidence="7">Cb09-40</strain>
    </source>
</reference>
<dbReference type="AlphaFoldDB" id="A0A2G5HAB7"/>
<feature type="compositionally biased region" description="Polar residues" evidence="5">
    <location>
        <begin position="40"/>
        <end position="69"/>
    </location>
</feature>
<evidence type="ECO:0000256" key="4">
    <source>
        <dbReference type="ARBA" id="ARBA00023136"/>
    </source>
</evidence>
<comment type="subcellular location">
    <subcellularLocation>
        <location evidence="1">Membrane</location>
    </subcellularLocation>
</comment>
<feature type="compositionally biased region" description="Low complexity" evidence="5">
    <location>
        <begin position="29"/>
        <end position="39"/>
    </location>
</feature>
<sequence>MSEKNEYQPPPGPPPSYRRTQSGYEGLNQQSQTQQQQQQRDGISQAQRSSWSIGGGPSNQTLASNNPYNNAHLHVPPTQRPSTVNVPPTSEQFQPPPGPPPGHQGYQGHQNREKSQDVDTPMSDDQYEPPQGPPPSHSSRGPPSSSATPNLPTPSSEPDQPPPEYDPWTGPDNSLQLPPSFAAANAQNTRSPTTNADYDDAARAHAWCRSHPLWPAQDYDGSVIERIQSGDLRLTCPPNTTDVTQYNPSMGRSYVRTSEGISDTIMLSDVPIYSANRQSPLSTGQPHTLYFELKVMAMGDRYGTGKNVESGIAIGFAAAPYPAWRLPGWHRGSLGVHGDDGRRYIDNSYGGIEFTGPFKKDDVVGIGMTFKPPVHGDRVSMRCDVFFTRNGKRENGWDLHEERPIDNDAGDIIGLEGEHDLLAAVGVFGSVEFEAVFRSEEWLFKG</sequence>
<dbReference type="EMBL" id="CP134188">
    <property type="protein sequence ID" value="WPB03882.1"/>
    <property type="molecule type" value="Genomic_DNA"/>
</dbReference>
<keyword evidence="9" id="KW-1185">Reference proteome</keyword>
<dbReference type="EMBL" id="LKMD01000108">
    <property type="protein sequence ID" value="PIA89496.1"/>
    <property type="molecule type" value="Genomic_DNA"/>
</dbReference>
<dbReference type="Proteomes" id="UP001302367">
    <property type="component" value="Chromosome 5"/>
</dbReference>
<name>A0A2G5HAB7_CERBT</name>
<protein>
    <recommendedName>
        <fullName evidence="10">SPRY domain-containing protein</fullName>
    </recommendedName>
</protein>
<gene>
    <name evidence="6" type="ORF">CB0940_07912</name>
    <name evidence="7" type="ORF">RHO25_008526</name>
</gene>
<dbReference type="Proteomes" id="UP000230605">
    <property type="component" value="Chromosome 5"/>
</dbReference>
<dbReference type="Gene3D" id="2.60.120.920">
    <property type="match status" value="1"/>
</dbReference>
<accession>A0A2G5HAB7</accession>
<keyword evidence="4" id="KW-0472">Membrane</keyword>
<evidence type="ECO:0000313" key="6">
    <source>
        <dbReference type="EMBL" id="PIA89496.1"/>
    </source>
</evidence>
<evidence type="ECO:0000313" key="9">
    <source>
        <dbReference type="Proteomes" id="UP001302367"/>
    </source>
</evidence>
<evidence type="ECO:0000256" key="5">
    <source>
        <dbReference type="SAM" id="MobiDB-lite"/>
    </source>
</evidence>
<proteinExistence type="predicted"/>
<keyword evidence="2" id="KW-0812">Transmembrane</keyword>
<dbReference type="InterPro" id="IPR043136">
    <property type="entry name" value="B30.2/SPRY_sf"/>
</dbReference>
<evidence type="ECO:0000313" key="7">
    <source>
        <dbReference type="EMBL" id="WPB03882.1"/>
    </source>
</evidence>
<evidence type="ECO:0008006" key="10">
    <source>
        <dbReference type="Google" id="ProtNLM"/>
    </source>
</evidence>
<keyword evidence="3" id="KW-1133">Transmembrane helix</keyword>